<sequence length="956" mass="108108">MQPPPSPTKRADRYSPASSSVPTPLSRQDTTDTRGSQRSADGESSTQVGSPGLDRHERNGHAGELTESPSLISAKLPPVDPKDDTRLRDSSWATRNGYEDRNRLGPLASRSDARNGSNPVVVNEDRGLPQRDQRPFERERERERERDRDRSREREHERDADRDRRLDHGRFRDREDRKDDRRIEDRARPSDDRRPPNGTRYEPRHPLRRYDSKASESSLNPGRRDDRGPPETRPPPRNLGEERAIVRPPLNAAALPPRSVSEERRAPPPSGVDNRAARPPLPIIDDRRPLRSPERPSPRVIDGHRSPPVLLDRPGRPDDRRLPPLPATDRPAVIVDDRRRPPSPAAIDRAPPRSLDDRLAPISVPAALPSDRQVRPGDEHRPSVPAVPGDRPPFAAVSEDRRPPAPTSAPADRPRPGEDRRPVLEERVAHPHVPAPIDSLPARPPAEDRGPRPVHPIDRSTRPALPLEERISRTPLQERLGKPAAPPRPDDRPAPRLEERLSRSGNGPPSLEERLSNPPAADSRPPRPLDDRPLRPPPSLERPVGRLDDRTALAEPARTAALSERPPPHHDDRHFPQPGRFARPASPALSDRGHPPSRPPYRAASIARDEPSRSFRPISPMPARPPSRSDVRDFRPDPRDRDRVESRAPYRPDLERYPPERRPSDLMDVDPPPRFSDTRPPYRRPSPPPAASYPPRAGERDRTWVPAGEAPAYRDPEPSSRPPADPLSYPPREWRDSERRPYGDDLQDRSWDRSREYERESRFPDRDAPPPAWETREERERRGTYPAPADLPPPARSGYVRDDRAPARYPPVEPPSSYSRVRPRSPSPGPLRRGTAGDDLRPPLKRPRDSSYPPPASGGYYPPADRDEPRGPPPSDYPPRLRTPPPASGGYYDDPRYNTSPGRDRDYIDSRDRDPGYGYERRDPPGRMPPSRSPPPYGRPPAYGRDDRRYSIPPRG</sequence>
<dbReference type="Proteomes" id="UP000292957">
    <property type="component" value="Unassembled WGS sequence"/>
</dbReference>
<feature type="compositionally biased region" description="Basic and acidic residues" evidence="1">
    <location>
        <begin position="313"/>
        <end position="322"/>
    </location>
</feature>
<dbReference type="OrthoDB" id="3184410at2759"/>
<evidence type="ECO:0000313" key="2">
    <source>
        <dbReference type="EMBL" id="TBU24373.1"/>
    </source>
</evidence>
<feature type="compositionally biased region" description="Basic and acidic residues" evidence="1">
    <location>
        <begin position="123"/>
        <end position="214"/>
    </location>
</feature>
<feature type="compositionally biased region" description="Pro residues" evidence="1">
    <location>
        <begin position="871"/>
        <end position="887"/>
    </location>
</feature>
<feature type="compositionally biased region" description="Low complexity" evidence="1">
    <location>
        <begin position="248"/>
        <end position="257"/>
    </location>
</feature>
<feature type="compositionally biased region" description="Polar residues" evidence="1">
    <location>
        <begin position="16"/>
        <end position="49"/>
    </location>
</feature>
<dbReference type="EMBL" id="ML143481">
    <property type="protein sequence ID" value="TBU24373.1"/>
    <property type="molecule type" value="Genomic_DNA"/>
</dbReference>
<feature type="compositionally biased region" description="Basic and acidic residues" evidence="1">
    <location>
        <begin position="902"/>
        <end position="925"/>
    </location>
</feature>
<feature type="compositionally biased region" description="Basic and acidic residues" evidence="1">
    <location>
        <begin position="412"/>
        <end position="429"/>
    </location>
</feature>
<gene>
    <name evidence="2" type="ORF">BD311DRAFT_671961</name>
</gene>
<feature type="compositionally biased region" description="Basic and acidic residues" evidence="1">
    <location>
        <begin position="488"/>
        <end position="502"/>
    </location>
</feature>
<feature type="compositionally biased region" description="Basic and acidic residues" evidence="1">
    <location>
        <begin position="835"/>
        <end position="849"/>
    </location>
</feature>
<feature type="compositionally biased region" description="Pro residues" evidence="1">
    <location>
        <begin position="926"/>
        <end position="939"/>
    </location>
</feature>
<feature type="compositionally biased region" description="Basic and acidic residues" evidence="1">
    <location>
        <begin position="372"/>
        <end position="382"/>
    </location>
</feature>
<feature type="compositionally biased region" description="Basic and acidic residues" evidence="1">
    <location>
        <begin position="627"/>
        <end position="665"/>
    </location>
</feature>
<protein>
    <submittedName>
        <fullName evidence="2">Uncharacterized protein</fullName>
    </submittedName>
</protein>
<accession>A0A4V2JZE3</accession>
<feature type="compositionally biased region" description="Basic and acidic residues" evidence="1">
    <location>
        <begin position="350"/>
        <end position="359"/>
    </location>
</feature>
<feature type="compositionally biased region" description="Basic and acidic residues" evidence="1">
    <location>
        <begin position="566"/>
        <end position="575"/>
    </location>
</feature>
<feature type="compositionally biased region" description="Pro residues" evidence="1">
    <location>
        <begin position="719"/>
        <end position="729"/>
    </location>
</feature>
<feature type="compositionally biased region" description="Basic and acidic residues" evidence="1">
    <location>
        <begin position="284"/>
        <end position="305"/>
    </location>
</feature>
<feature type="compositionally biased region" description="Basic and acidic residues" evidence="1">
    <location>
        <begin position="732"/>
        <end position="783"/>
    </location>
</feature>
<feature type="compositionally biased region" description="Basic and acidic residues" evidence="1">
    <location>
        <begin position="524"/>
        <end position="534"/>
    </location>
</feature>
<reference evidence="2" key="1">
    <citation type="submission" date="2019-01" db="EMBL/GenBank/DDBJ databases">
        <title>Draft genome sequences of three monokaryotic isolates of the white-rot basidiomycete fungus Dichomitus squalens.</title>
        <authorList>
            <consortium name="DOE Joint Genome Institute"/>
            <person name="Lopez S.C."/>
            <person name="Andreopoulos B."/>
            <person name="Pangilinan J."/>
            <person name="Lipzen A."/>
            <person name="Riley R."/>
            <person name="Ahrendt S."/>
            <person name="Ng V."/>
            <person name="Barry K."/>
            <person name="Daum C."/>
            <person name="Grigoriev I.V."/>
            <person name="Hilden K.S."/>
            <person name="Makela M.R."/>
            <person name="de Vries R.P."/>
        </authorList>
    </citation>
    <scope>NUCLEOTIDE SEQUENCE [LARGE SCALE GENOMIC DNA]</scope>
    <source>
        <strain evidence="2">OM18370.1</strain>
    </source>
</reference>
<organism evidence="2">
    <name type="scientific">Dichomitus squalens</name>
    <dbReference type="NCBI Taxonomy" id="114155"/>
    <lineage>
        <taxon>Eukaryota</taxon>
        <taxon>Fungi</taxon>
        <taxon>Dikarya</taxon>
        <taxon>Basidiomycota</taxon>
        <taxon>Agaricomycotina</taxon>
        <taxon>Agaricomycetes</taxon>
        <taxon>Polyporales</taxon>
        <taxon>Polyporaceae</taxon>
        <taxon>Dichomitus</taxon>
    </lineage>
</organism>
<feature type="compositionally biased region" description="Basic and acidic residues" evidence="1">
    <location>
        <begin position="543"/>
        <end position="552"/>
    </location>
</feature>
<proteinExistence type="predicted"/>
<dbReference type="AlphaFoldDB" id="A0A4V2JZE3"/>
<feature type="compositionally biased region" description="Basic and acidic residues" evidence="1">
    <location>
        <begin position="80"/>
        <end position="89"/>
    </location>
</feature>
<evidence type="ECO:0000256" key="1">
    <source>
        <dbReference type="SAM" id="MobiDB-lite"/>
    </source>
</evidence>
<feature type="region of interest" description="Disordered" evidence="1">
    <location>
        <begin position="1"/>
        <end position="956"/>
    </location>
</feature>
<feature type="compositionally biased region" description="Basic and acidic residues" evidence="1">
    <location>
        <begin position="445"/>
        <end position="472"/>
    </location>
</feature>
<name>A0A4V2JZE3_9APHY</name>
<feature type="compositionally biased region" description="Pro residues" evidence="1">
    <location>
        <begin position="683"/>
        <end position="692"/>
    </location>
</feature>